<evidence type="ECO:0000256" key="1">
    <source>
        <dbReference type="ARBA" id="ARBA00022603"/>
    </source>
</evidence>
<dbReference type="GO" id="GO:0008168">
    <property type="term" value="F:methyltransferase activity"/>
    <property type="evidence" value="ECO:0007669"/>
    <property type="project" value="UniProtKB-KW"/>
</dbReference>
<accession>A0ABS7D3Z1</accession>
<keyword evidence="1 4" id="KW-0489">Methyltransferase</keyword>
<dbReference type="InterPro" id="IPR041698">
    <property type="entry name" value="Methyltransf_25"/>
</dbReference>
<name>A0ABS7D3Z1_9BACL</name>
<gene>
    <name evidence="4" type="ORF">K0T92_07775</name>
</gene>
<evidence type="ECO:0000313" key="4">
    <source>
        <dbReference type="EMBL" id="MBW7474640.1"/>
    </source>
</evidence>
<dbReference type="RefSeq" id="WP_219871860.1">
    <property type="nucleotide sequence ID" value="NZ_JAHZIJ010000003.1"/>
</dbReference>
<sequence>MVQQWQAETYDEAMSYVSRMGAGLITLMEVKPGERIMDWGCGTGDLAKEIADLGADVAGIDGSPEMIAQAVAKYPGLAFIVADGQTYRGEAQYDGVFSNAALHWMTDAEGAAAGMASCLRPGGRLVAEFGSSRNVILVREAIEASFQAAGVSELLSWPWYFPTVGEYSAVLERAGFNIQAALCVARPTPLAMGERGLRVWLDTFANGIMKPLQVEMRDNIMREVESRLRRTGLYQCGTWVLDYERLRTIAYKR</sequence>
<dbReference type="InterPro" id="IPR029063">
    <property type="entry name" value="SAM-dependent_MTases_sf"/>
</dbReference>
<dbReference type="SUPFAM" id="SSF53335">
    <property type="entry name" value="S-adenosyl-L-methionine-dependent methyltransferases"/>
    <property type="match status" value="1"/>
</dbReference>
<dbReference type="CDD" id="cd02440">
    <property type="entry name" value="AdoMet_MTases"/>
    <property type="match status" value="1"/>
</dbReference>
<comment type="caution">
    <text evidence="4">The sequence shown here is derived from an EMBL/GenBank/DDBJ whole genome shotgun (WGS) entry which is preliminary data.</text>
</comment>
<dbReference type="Pfam" id="PF13649">
    <property type="entry name" value="Methyltransf_25"/>
    <property type="match status" value="1"/>
</dbReference>
<evidence type="ECO:0000256" key="2">
    <source>
        <dbReference type="ARBA" id="ARBA00022679"/>
    </source>
</evidence>
<evidence type="ECO:0000313" key="5">
    <source>
        <dbReference type="Proteomes" id="UP000812277"/>
    </source>
</evidence>
<dbReference type="GO" id="GO:0032259">
    <property type="term" value="P:methylation"/>
    <property type="evidence" value="ECO:0007669"/>
    <property type="project" value="UniProtKB-KW"/>
</dbReference>
<keyword evidence="2" id="KW-0808">Transferase</keyword>
<reference evidence="4 5" key="1">
    <citation type="submission" date="2021-07" db="EMBL/GenBank/DDBJ databases">
        <title>Paenibacillus radiodurans sp. nov., isolated from the southeastern edge of Tengger Desert.</title>
        <authorList>
            <person name="Zhang G."/>
        </authorList>
    </citation>
    <scope>NUCLEOTIDE SEQUENCE [LARGE SCALE GENOMIC DNA]</scope>
    <source>
        <strain evidence="4 5">DT7-4</strain>
    </source>
</reference>
<dbReference type="Proteomes" id="UP000812277">
    <property type="component" value="Unassembled WGS sequence"/>
</dbReference>
<protein>
    <submittedName>
        <fullName evidence="4">Class I SAM-dependent methyltransferase</fullName>
    </submittedName>
</protein>
<keyword evidence="5" id="KW-1185">Reference proteome</keyword>
<proteinExistence type="predicted"/>
<dbReference type="PANTHER" id="PTHR43861">
    <property type="entry name" value="TRANS-ACONITATE 2-METHYLTRANSFERASE-RELATED"/>
    <property type="match status" value="1"/>
</dbReference>
<dbReference type="Gene3D" id="3.40.50.150">
    <property type="entry name" value="Vaccinia Virus protein VP39"/>
    <property type="match status" value="1"/>
</dbReference>
<evidence type="ECO:0000259" key="3">
    <source>
        <dbReference type="Pfam" id="PF13649"/>
    </source>
</evidence>
<organism evidence="4 5">
    <name type="scientific">Paenibacillus oenotherae</name>
    <dbReference type="NCBI Taxonomy" id="1435645"/>
    <lineage>
        <taxon>Bacteria</taxon>
        <taxon>Bacillati</taxon>
        <taxon>Bacillota</taxon>
        <taxon>Bacilli</taxon>
        <taxon>Bacillales</taxon>
        <taxon>Paenibacillaceae</taxon>
        <taxon>Paenibacillus</taxon>
    </lineage>
</organism>
<feature type="domain" description="Methyltransferase" evidence="3">
    <location>
        <begin position="36"/>
        <end position="123"/>
    </location>
</feature>
<dbReference type="PANTHER" id="PTHR43861:SF1">
    <property type="entry name" value="TRANS-ACONITATE 2-METHYLTRANSFERASE"/>
    <property type="match status" value="1"/>
</dbReference>
<dbReference type="EMBL" id="JAHZIJ010000003">
    <property type="protein sequence ID" value="MBW7474640.1"/>
    <property type="molecule type" value="Genomic_DNA"/>
</dbReference>